<reference evidence="3" key="1">
    <citation type="journal article" date="2014" name="Int. J. Syst. Evol. Microbiol.">
        <title>Complete genome sequence of Corynebacterium casei LMG S-19264T (=DSM 44701T), isolated from a smear-ripened cheese.</title>
        <authorList>
            <consortium name="US DOE Joint Genome Institute (JGI-PGF)"/>
            <person name="Walter F."/>
            <person name="Albersmeier A."/>
            <person name="Kalinowski J."/>
            <person name="Ruckert C."/>
        </authorList>
    </citation>
    <scope>NUCLEOTIDE SEQUENCE</scope>
    <source>
        <strain evidence="3">JCM 5016</strain>
    </source>
</reference>
<comment type="caution">
    <text evidence="3">The sequence shown here is derived from an EMBL/GenBank/DDBJ whole genome shotgun (WGS) entry which is preliminary data.</text>
</comment>
<evidence type="ECO:0000259" key="2">
    <source>
        <dbReference type="Pfam" id="PF13556"/>
    </source>
</evidence>
<organism evidence="3 4">
    <name type="scientific">Streptomyces echinoruber</name>
    <dbReference type="NCBI Taxonomy" id="68898"/>
    <lineage>
        <taxon>Bacteria</taxon>
        <taxon>Bacillati</taxon>
        <taxon>Actinomycetota</taxon>
        <taxon>Actinomycetes</taxon>
        <taxon>Kitasatosporales</taxon>
        <taxon>Streptomycetaceae</taxon>
        <taxon>Streptomyces</taxon>
    </lineage>
</organism>
<name>A0A918RYZ3_9ACTN</name>
<reference evidence="3" key="2">
    <citation type="submission" date="2020-09" db="EMBL/GenBank/DDBJ databases">
        <authorList>
            <person name="Sun Q."/>
            <person name="Ohkuma M."/>
        </authorList>
    </citation>
    <scope>NUCLEOTIDE SEQUENCE</scope>
    <source>
        <strain evidence="3">JCM 5016</strain>
    </source>
</reference>
<protein>
    <recommendedName>
        <fullName evidence="2">PucR C-terminal helix-turn-helix domain-containing protein</fullName>
    </recommendedName>
</protein>
<feature type="domain" description="PucR C-terminal helix-turn-helix" evidence="2">
    <location>
        <begin position="12"/>
        <end position="55"/>
    </location>
</feature>
<dbReference type="InterPro" id="IPR042070">
    <property type="entry name" value="PucR_C-HTH_sf"/>
</dbReference>
<feature type="region of interest" description="Disordered" evidence="1">
    <location>
        <begin position="60"/>
        <end position="121"/>
    </location>
</feature>
<evidence type="ECO:0000256" key="1">
    <source>
        <dbReference type="SAM" id="MobiDB-lite"/>
    </source>
</evidence>
<dbReference type="EMBL" id="BMWH01000049">
    <property type="protein sequence ID" value="GHA17683.1"/>
    <property type="molecule type" value="Genomic_DNA"/>
</dbReference>
<gene>
    <name evidence="3" type="ORF">GCM10010389_64890</name>
</gene>
<feature type="compositionally biased region" description="Basic residues" evidence="1">
    <location>
        <begin position="70"/>
        <end position="86"/>
    </location>
</feature>
<dbReference type="Pfam" id="PF13556">
    <property type="entry name" value="HTH_30"/>
    <property type="match status" value="1"/>
</dbReference>
<evidence type="ECO:0000313" key="4">
    <source>
        <dbReference type="Proteomes" id="UP000623010"/>
    </source>
</evidence>
<keyword evidence="4" id="KW-1185">Reference proteome</keyword>
<sequence>MLDRLTAGPRDLRATLRAWIIADGNAERAARLLGVHAQTVREHVRRAEPVLERRLLAGGGDLYEVGPRPPGRRRLGPARPARRHPGLRPARPACRTPRHRGLHPARRRRVNTGHSDRPVHG</sequence>
<proteinExistence type="predicted"/>
<dbReference type="Proteomes" id="UP000623010">
    <property type="component" value="Unassembled WGS sequence"/>
</dbReference>
<feature type="compositionally biased region" description="Basic residues" evidence="1">
    <location>
        <begin position="96"/>
        <end position="111"/>
    </location>
</feature>
<dbReference type="AlphaFoldDB" id="A0A918RYZ3"/>
<dbReference type="Gene3D" id="1.10.10.2840">
    <property type="entry name" value="PucR C-terminal helix-turn-helix domain"/>
    <property type="match status" value="1"/>
</dbReference>
<evidence type="ECO:0000313" key="3">
    <source>
        <dbReference type="EMBL" id="GHA17683.1"/>
    </source>
</evidence>
<dbReference type="InterPro" id="IPR025736">
    <property type="entry name" value="PucR_C-HTH_dom"/>
</dbReference>
<accession>A0A918RYZ3</accession>